<protein>
    <submittedName>
        <fullName evidence="1">Uncharacterized protein</fullName>
    </submittedName>
</protein>
<keyword evidence="2" id="KW-1185">Reference proteome</keyword>
<evidence type="ECO:0000313" key="2">
    <source>
        <dbReference type="Proteomes" id="UP001497700"/>
    </source>
</evidence>
<comment type="caution">
    <text evidence="1">The sequence shown here is derived from an EMBL/GenBank/DDBJ whole genome shotgun (WGS) entry which is preliminary data.</text>
</comment>
<evidence type="ECO:0000313" key="1">
    <source>
        <dbReference type="EMBL" id="KAI4860548.1"/>
    </source>
</evidence>
<organism evidence="1 2">
    <name type="scientific">Hypoxylon rubiginosum</name>
    <dbReference type="NCBI Taxonomy" id="110542"/>
    <lineage>
        <taxon>Eukaryota</taxon>
        <taxon>Fungi</taxon>
        <taxon>Dikarya</taxon>
        <taxon>Ascomycota</taxon>
        <taxon>Pezizomycotina</taxon>
        <taxon>Sordariomycetes</taxon>
        <taxon>Xylariomycetidae</taxon>
        <taxon>Xylariales</taxon>
        <taxon>Hypoxylaceae</taxon>
        <taxon>Hypoxylon</taxon>
    </lineage>
</organism>
<sequence length="557" mass="61323">MVGKVWSAVEEKYFWRTAVEHSAKRSGIARASPEIPWDQLALDMKHAMERLGPLRRKYTGTGLFEHYFQNIEGQRTSPNAAVYVEEYKAKIPKDTGARTRGKARMRAKEKSATLRTSRQRLALERETTPRRPTRGTCSRFSAERTATLTPNGLATPSPSLSVATPAPVKNEEEQPSASQAVRRSTKVPRPLRALMPAPLSGRVTKSSTQTGRKCNVSSTVWGYQMGKLQGPEPSSHPVPASSAPYMAAPTQTAASSFSNSYMTTPYAPGPPALNSFQPRGVTSNASEYVARGLYPPMSVHMDQRDMTMQPPAYTPYRYPAHIQASGKHSAMESSYDPRQHPDWEYQTGRYSLDTSRYSLDRPSNGSTSPNTYSAASILTNLTSARPDTTQGVPAQTVGADLYRSYNWGQQPAYGPASHESYPRTATAPDSSHFQISPPSRADRGDTVEEGLFVEENGDEEKAADAVEDHRSVGRKHHAADQEVLESIEVASTDNSKAKGKGKAKAHDYSGCEMAQTRATTNGKMRALNEWVDYSSESLDYDDVKDIDYIPGMTLSYQ</sequence>
<gene>
    <name evidence="1" type="ORF">F4820DRAFT_452797</name>
</gene>
<dbReference type="Proteomes" id="UP001497700">
    <property type="component" value="Unassembled WGS sequence"/>
</dbReference>
<accession>A0ACB9YNK8</accession>
<reference evidence="1 2" key="1">
    <citation type="journal article" date="2022" name="New Phytol.">
        <title>Ecological generalism drives hyperdiversity of secondary metabolite gene clusters in xylarialean endophytes.</title>
        <authorList>
            <person name="Franco M.E.E."/>
            <person name="Wisecaver J.H."/>
            <person name="Arnold A.E."/>
            <person name="Ju Y.M."/>
            <person name="Slot J.C."/>
            <person name="Ahrendt S."/>
            <person name="Moore L.P."/>
            <person name="Eastman K.E."/>
            <person name="Scott K."/>
            <person name="Konkel Z."/>
            <person name="Mondo S.J."/>
            <person name="Kuo A."/>
            <person name="Hayes R.D."/>
            <person name="Haridas S."/>
            <person name="Andreopoulos B."/>
            <person name="Riley R."/>
            <person name="LaButti K."/>
            <person name="Pangilinan J."/>
            <person name="Lipzen A."/>
            <person name="Amirebrahimi M."/>
            <person name="Yan J."/>
            <person name="Adam C."/>
            <person name="Keymanesh K."/>
            <person name="Ng V."/>
            <person name="Louie K."/>
            <person name="Northen T."/>
            <person name="Drula E."/>
            <person name="Henrissat B."/>
            <person name="Hsieh H.M."/>
            <person name="Youens-Clark K."/>
            <person name="Lutzoni F."/>
            <person name="Miadlikowska J."/>
            <person name="Eastwood D.C."/>
            <person name="Hamelin R.C."/>
            <person name="Grigoriev I.V."/>
            <person name="U'Ren J.M."/>
        </authorList>
    </citation>
    <scope>NUCLEOTIDE SEQUENCE [LARGE SCALE GENOMIC DNA]</scope>
    <source>
        <strain evidence="1 2">CBS 119005</strain>
    </source>
</reference>
<name>A0ACB9YNK8_9PEZI</name>
<dbReference type="EMBL" id="MU393582">
    <property type="protein sequence ID" value="KAI4860548.1"/>
    <property type="molecule type" value="Genomic_DNA"/>
</dbReference>
<proteinExistence type="predicted"/>